<name>A0ABR0BAQ3_9CRUS</name>
<evidence type="ECO:0000256" key="1">
    <source>
        <dbReference type="SAM" id="MobiDB-lite"/>
    </source>
</evidence>
<feature type="region of interest" description="Disordered" evidence="1">
    <location>
        <begin position="89"/>
        <end position="108"/>
    </location>
</feature>
<organism evidence="2 3">
    <name type="scientific">Daphnia magna</name>
    <dbReference type="NCBI Taxonomy" id="35525"/>
    <lineage>
        <taxon>Eukaryota</taxon>
        <taxon>Metazoa</taxon>
        <taxon>Ecdysozoa</taxon>
        <taxon>Arthropoda</taxon>
        <taxon>Crustacea</taxon>
        <taxon>Branchiopoda</taxon>
        <taxon>Diplostraca</taxon>
        <taxon>Cladocera</taxon>
        <taxon>Anomopoda</taxon>
        <taxon>Daphniidae</taxon>
        <taxon>Daphnia</taxon>
    </lineage>
</organism>
<accession>A0ABR0BAQ3</accession>
<gene>
    <name evidence="2" type="ORF">OUZ56_033448</name>
</gene>
<proteinExistence type="predicted"/>
<evidence type="ECO:0000313" key="3">
    <source>
        <dbReference type="Proteomes" id="UP001234178"/>
    </source>
</evidence>
<sequence>MAFTRMSNHSYNDFTTWSTGSNATISLAATGPGPDITVSKNINGKASKNVFLGARILVERRRPTPSGAMAVACDGPSRAAGVSAGEFRFTPLGSGPRTPDELPTAASRSVGGMLTQSTNVPLLQVDMSSPPSGPRRKLLSASAAQQQREPALPIGPVEDVPPPIRTDPG</sequence>
<comment type="caution">
    <text evidence="2">The sequence shown here is derived from an EMBL/GenBank/DDBJ whole genome shotgun (WGS) entry which is preliminary data.</text>
</comment>
<protein>
    <submittedName>
        <fullName evidence="2">Uncharacterized protein</fullName>
    </submittedName>
</protein>
<feature type="compositionally biased region" description="Pro residues" evidence="1">
    <location>
        <begin position="159"/>
        <end position="169"/>
    </location>
</feature>
<feature type="region of interest" description="Disordered" evidence="1">
    <location>
        <begin position="123"/>
        <end position="169"/>
    </location>
</feature>
<dbReference type="Proteomes" id="UP001234178">
    <property type="component" value="Unassembled WGS sequence"/>
</dbReference>
<evidence type="ECO:0000313" key="2">
    <source>
        <dbReference type="EMBL" id="KAK4045665.1"/>
    </source>
</evidence>
<reference evidence="2 3" key="1">
    <citation type="journal article" date="2023" name="Nucleic Acids Res.">
        <title>The hologenome of Daphnia magna reveals possible DNA methylation and microbiome-mediated evolution of the host genome.</title>
        <authorList>
            <person name="Chaturvedi A."/>
            <person name="Li X."/>
            <person name="Dhandapani V."/>
            <person name="Marshall H."/>
            <person name="Kissane S."/>
            <person name="Cuenca-Cambronero M."/>
            <person name="Asole G."/>
            <person name="Calvet F."/>
            <person name="Ruiz-Romero M."/>
            <person name="Marangio P."/>
            <person name="Guigo R."/>
            <person name="Rago D."/>
            <person name="Mirbahai L."/>
            <person name="Eastwood N."/>
            <person name="Colbourne J.K."/>
            <person name="Zhou J."/>
            <person name="Mallon E."/>
            <person name="Orsini L."/>
        </authorList>
    </citation>
    <scope>NUCLEOTIDE SEQUENCE [LARGE SCALE GENOMIC DNA]</scope>
    <source>
        <strain evidence="2">LRV0_1</strain>
    </source>
</reference>
<dbReference type="EMBL" id="JAOYFB010000051">
    <property type="protein sequence ID" value="KAK4045665.1"/>
    <property type="molecule type" value="Genomic_DNA"/>
</dbReference>
<keyword evidence="3" id="KW-1185">Reference proteome</keyword>